<dbReference type="Gene3D" id="1.10.260.40">
    <property type="entry name" value="lambda repressor-like DNA-binding domains"/>
    <property type="match status" value="1"/>
</dbReference>
<evidence type="ECO:0000256" key="1">
    <source>
        <dbReference type="ARBA" id="ARBA00023015"/>
    </source>
</evidence>
<dbReference type="PANTHER" id="PTHR30146">
    <property type="entry name" value="LACI-RELATED TRANSCRIPTIONAL REPRESSOR"/>
    <property type="match status" value="1"/>
</dbReference>
<feature type="domain" description="HTH lacI-type" evidence="4">
    <location>
        <begin position="3"/>
        <end position="56"/>
    </location>
</feature>
<dbReference type="Proteomes" id="UP000290365">
    <property type="component" value="Chromosome"/>
</dbReference>
<dbReference type="PRINTS" id="PR00036">
    <property type="entry name" value="HTHLACI"/>
</dbReference>
<organism evidence="5 6">
    <name type="scientific">Ktedonosporobacter rubrisoli</name>
    <dbReference type="NCBI Taxonomy" id="2509675"/>
    <lineage>
        <taxon>Bacteria</taxon>
        <taxon>Bacillati</taxon>
        <taxon>Chloroflexota</taxon>
        <taxon>Ktedonobacteria</taxon>
        <taxon>Ktedonobacterales</taxon>
        <taxon>Ktedonosporobacteraceae</taxon>
        <taxon>Ktedonosporobacter</taxon>
    </lineage>
</organism>
<dbReference type="SMART" id="SM00354">
    <property type="entry name" value="HTH_LACI"/>
    <property type="match status" value="1"/>
</dbReference>
<keyword evidence="1" id="KW-0805">Transcription regulation</keyword>
<dbReference type="Pfam" id="PF13377">
    <property type="entry name" value="Peripla_BP_3"/>
    <property type="match status" value="1"/>
</dbReference>
<dbReference type="EMBL" id="CP035758">
    <property type="protein sequence ID" value="QBD76737.1"/>
    <property type="molecule type" value="Genomic_DNA"/>
</dbReference>
<dbReference type="OrthoDB" id="9784962at2"/>
<keyword evidence="2" id="KW-0238">DNA-binding</keyword>
<dbReference type="InterPro" id="IPR028082">
    <property type="entry name" value="Peripla_BP_I"/>
</dbReference>
<keyword evidence="3" id="KW-0804">Transcription</keyword>
<dbReference type="KEGG" id="kbs:EPA93_12265"/>
<dbReference type="GO" id="GO:0000976">
    <property type="term" value="F:transcription cis-regulatory region binding"/>
    <property type="evidence" value="ECO:0007669"/>
    <property type="project" value="TreeGrafter"/>
</dbReference>
<dbReference type="SUPFAM" id="SSF53822">
    <property type="entry name" value="Periplasmic binding protein-like I"/>
    <property type="match status" value="1"/>
</dbReference>
<dbReference type="InterPro" id="IPR000843">
    <property type="entry name" value="HTH_LacI"/>
</dbReference>
<protein>
    <submittedName>
        <fullName evidence="5">LacI family transcriptional regulator</fullName>
    </submittedName>
</protein>
<sequence>MHTIHDVAKAAGVSITTVSRALNGHSDVGEKTRQRIISIAKELDYQPNAAARNLRTKRTDSIALAPGLPPAEEANLFFKQFIGTLAFDCFQHNLSLLVTLPYLQADATKTYQQLARTSRVDGIILASIQPQDQRIALLQSMDMPFVAFGRLRAENDLTYPFVDVDGKMAIRKIVDYLYGQGHRRIAYLSDLLDASYIYYRRDGYLEALQAHNLSEDPRLIIMGLHSQQETTQALESLFGLSAESIPTAIVTSNDRLAMYVLSALRMQGRAVGKGAGQIALASFDDLPFAAYIQPSLTTIHPPLEELSKLLLELLVSILKQEELNIQEAIYPHATRLGPQQFLLEPDLIIRDSA</sequence>
<evidence type="ECO:0000313" key="6">
    <source>
        <dbReference type="Proteomes" id="UP000290365"/>
    </source>
</evidence>
<dbReference type="InterPro" id="IPR046335">
    <property type="entry name" value="LacI/GalR-like_sensor"/>
</dbReference>
<name>A0A4P6JN54_KTERU</name>
<dbReference type="GO" id="GO:0003700">
    <property type="term" value="F:DNA-binding transcription factor activity"/>
    <property type="evidence" value="ECO:0007669"/>
    <property type="project" value="TreeGrafter"/>
</dbReference>
<evidence type="ECO:0000259" key="4">
    <source>
        <dbReference type="PROSITE" id="PS50932"/>
    </source>
</evidence>
<dbReference type="SUPFAM" id="SSF47413">
    <property type="entry name" value="lambda repressor-like DNA-binding domains"/>
    <property type="match status" value="1"/>
</dbReference>
<dbReference type="AlphaFoldDB" id="A0A4P6JN54"/>
<evidence type="ECO:0000256" key="3">
    <source>
        <dbReference type="ARBA" id="ARBA00023163"/>
    </source>
</evidence>
<reference evidence="5 6" key="1">
    <citation type="submission" date="2019-01" db="EMBL/GenBank/DDBJ databases">
        <title>Ktedonosporobacter rubrisoli SCAWS-G2.</title>
        <authorList>
            <person name="Huang Y."/>
            <person name="Yan B."/>
        </authorList>
    </citation>
    <scope>NUCLEOTIDE SEQUENCE [LARGE SCALE GENOMIC DNA]</scope>
    <source>
        <strain evidence="5 6">SCAWS-G2</strain>
    </source>
</reference>
<keyword evidence="6" id="KW-1185">Reference proteome</keyword>
<gene>
    <name evidence="5" type="ORF">EPA93_12265</name>
</gene>
<dbReference type="PROSITE" id="PS00356">
    <property type="entry name" value="HTH_LACI_1"/>
    <property type="match status" value="1"/>
</dbReference>
<dbReference type="Pfam" id="PF00356">
    <property type="entry name" value="LacI"/>
    <property type="match status" value="1"/>
</dbReference>
<evidence type="ECO:0000313" key="5">
    <source>
        <dbReference type="EMBL" id="QBD76737.1"/>
    </source>
</evidence>
<accession>A0A4P6JN54</accession>
<dbReference type="PANTHER" id="PTHR30146:SF109">
    <property type="entry name" value="HTH-TYPE TRANSCRIPTIONAL REGULATOR GALS"/>
    <property type="match status" value="1"/>
</dbReference>
<evidence type="ECO:0000256" key="2">
    <source>
        <dbReference type="ARBA" id="ARBA00023125"/>
    </source>
</evidence>
<proteinExistence type="predicted"/>
<dbReference type="CDD" id="cd01392">
    <property type="entry name" value="HTH_LacI"/>
    <property type="match status" value="1"/>
</dbReference>
<dbReference type="Gene3D" id="3.40.50.2300">
    <property type="match status" value="2"/>
</dbReference>
<dbReference type="RefSeq" id="WP_129887802.1">
    <property type="nucleotide sequence ID" value="NZ_CP035758.1"/>
</dbReference>
<dbReference type="InterPro" id="IPR010982">
    <property type="entry name" value="Lambda_DNA-bd_dom_sf"/>
</dbReference>
<dbReference type="PROSITE" id="PS50932">
    <property type="entry name" value="HTH_LACI_2"/>
    <property type="match status" value="1"/>
</dbReference>